<dbReference type="AlphaFoldDB" id="A0A0L0SKL0"/>
<keyword evidence="2" id="KW-0472">Membrane</keyword>
<gene>
    <name evidence="3" type="ORF">AMAG_08106</name>
</gene>
<dbReference type="EMBL" id="GG745341">
    <property type="protein sequence ID" value="KNE62930.1"/>
    <property type="molecule type" value="Genomic_DNA"/>
</dbReference>
<feature type="compositionally biased region" description="Polar residues" evidence="1">
    <location>
        <begin position="13"/>
        <end position="28"/>
    </location>
</feature>
<name>A0A0L0SKL0_ALLM3</name>
<dbReference type="STRING" id="578462.A0A0L0SKL0"/>
<sequence>MFISGNPYIPANGRSNTGASTALPPTNRSVRHDHDRHGLTRTVFSAGTAYAPVNQRPQMSRSVLAVPMAPTTTVTQPVFGAPASTLTPTVYSAGTAYVPANNTHVSGPRLPTPTVSHAVHDPSYPNLSVFSAGRQYVPANSSDASRSILPELEAMTISVASLMLHDPPVREASIVQRRGQHCNIVLYVHGFLGSEGSFNSFPEDLANELHQHGFDSHVFPQFDCNHELDAATLGVCNYLRLLALGHGSDEAVAAAIHDANNIHDPNHVRKHFPFPTAGPSSVERARELQLEPTTKVRVVLVAHSMGGLVVSDVVRVLMDKTHPHHISGLDEAVVPLGVIALDTPFFSLSLDVLTSLGEPARNALRTAQQVSGLVSLALVMKITVMAGAAVGTVFWVRYRNFLKPLLLQSTGTLLQRLQYLMGVGVPFRCFYPEIRSQGGAVHKFISLPDEGVPAEILEHFAPIATTKATPIEAHMHIFDRAVNGDAYESLLKAVVDVIEAWHLEAW</sequence>
<organism evidence="3 4">
    <name type="scientific">Allomyces macrogynus (strain ATCC 38327)</name>
    <name type="common">Allomyces javanicus var. macrogynus</name>
    <dbReference type="NCBI Taxonomy" id="578462"/>
    <lineage>
        <taxon>Eukaryota</taxon>
        <taxon>Fungi</taxon>
        <taxon>Fungi incertae sedis</taxon>
        <taxon>Blastocladiomycota</taxon>
        <taxon>Blastocladiomycetes</taxon>
        <taxon>Blastocladiales</taxon>
        <taxon>Blastocladiaceae</taxon>
        <taxon>Allomyces</taxon>
    </lineage>
</organism>
<keyword evidence="4" id="KW-1185">Reference proteome</keyword>
<dbReference type="VEuPathDB" id="FungiDB:AMAG_08106"/>
<evidence type="ECO:0000313" key="3">
    <source>
        <dbReference type="EMBL" id="KNE62930.1"/>
    </source>
</evidence>
<evidence type="ECO:0000256" key="2">
    <source>
        <dbReference type="SAM" id="Phobius"/>
    </source>
</evidence>
<dbReference type="SUPFAM" id="SSF53474">
    <property type="entry name" value="alpha/beta-Hydrolases"/>
    <property type="match status" value="1"/>
</dbReference>
<feature type="region of interest" description="Disordered" evidence="1">
    <location>
        <begin position="1"/>
        <end position="33"/>
    </location>
</feature>
<dbReference type="OrthoDB" id="442243at2759"/>
<accession>A0A0L0SKL0</accession>
<evidence type="ECO:0008006" key="5">
    <source>
        <dbReference type="Google" id="ProtNLM"/>
    </source>
</evidence>
<dbReference type="InterPro" id="IPR029058">
    <property type="entry name" value="AB_hydrolase_fold"/>
</dbReference>
<dbReference type="PANTHER" id="PTHR47842:SF1">
    <property type="entry name" value="DUF676 DOMAIN-CONTAINING PROTEIN"/>
    <property type="match status" value="1"/>
</dbReference>
<reference evidence="4" key="2">
    <citation type="submission" date="2009-11" db="EMBL/GenBank/DDBJ databases">
        <title>The Genome Sequence of Allomyces macrogynus strain ATCC 38327.</title>
        <authorList>
            <consortium name="The Broad Institute Genome Sequencing Platform"/>
            <person name="Russ C."/>
            <person name="Cuomo C."/>
            <person name="Shea T."/>
            <person name="Young S.K."/>
            <person name="Zeng Q."/>
            <person name="Koehrsen M."/>
            <person name="Haas B."/>
            <person name="Borodovsky M."/>
            <person name="Guigo R."/>
            <person name="Alvarado L."/>
            <person name="Berlin A."/>
            <person name="Borenstein D."/>
            <person name="Chen Z."/>
            <person name="Engels R."/>
            <person name="Freedman E."/>
            <person name="Gellesch M."/>
            <person name="Goldberg J."/>
            <person name="Griggs A."/>
            <person name="Gujja S."/>
            <person name="Heiman D."/>
            <person name="Hepburn T."/>
            <person name="Howarth C."/>
            <person name="Jen D."/>
            <person name="Larson L."/>
            <person name="Lewis B."/>
            <person name="Mehta T."/>
            <person name="Park D."/>
            <person name="Pearson M."/>
            <person name="Roberts A."/>
            <person name="Saif S."/>
            <person name="Shenoy N."/>
            <person name="Sisk P."/>
            <person name="Stolte C."/>
            <person name="Sykes S."/>
            <person name="Walk T."/>
            <person name="White J."/>
            <person name="Yandava C."/>
            <person name="Burger G."/>
            <person name="Gray M.W."/>
            <person name="Holland P.W.H."/>
            <person name="King N."/>
            <person name="Lang F.B.F."/>
            <person name="Roger A.J."/>
            <person name="Ruiz-Trillo I."/>
            <person name="Lander E."/>
            <person name="Nusbaum C."/>
        </authorList>
    </citation>
    <scope>NUCLEOTIDE SEQUENCE [LARGE SCALE GENOMIC DNA]</scope>
    <source>
        <strain evidence="4">ATCC 38327</strain>
    </source>
</reference>
<keyword evidence="2" id="KW-1133">Transmembrane helix</keyword>
<evidence type="ECO:0000313" key="4">
    <source>
        <dbReference type="Proteomes" id="UP000054350"/>
    </source>
</evidence>
<evidence type="ECO:0000256" key="1">
    <source>
        <dbReference type="SAM" id="MobiDB-lite"/>
    </source>
</evidence>
<reference evidence="3 4" key="1">
    <citation type="submission" date="2009-11" db="EMBL/GenBank/DDBJ databases">
        <title>Annotation of Allomyces macrogynus ATCC 38327.</title>
        <authorList>
            <consortium name="The Broad Institute Genome Sequencing Platform"/>
            <person name="Russ C."/>
            <person name="Cuomo C."/>
            <person name="Burger G."/>
            <person name="Gray M.W."/>
            <person name="Holland P.W.H."/>
            <person name="King N."/>
            <person name="Lang F.B.F."/>
            <person name="Roger A.J."/>
            <person name="Ruiz-Trillo I."/>
            <person name="Young S.K."/>
            <person name="Zeng Q."/>
            <person name="Gargeya S."/>
            <person name="Fitzgerald M."/>
            <person name="Haas B."/>
            <person name="Abouelleil A."/>
            <person name="Alvarado L."/>
            <person name="Arachchi H.M."/>
            <person name="Berlin A."/>
            <person name="Chapman S.B."/>
            <person name="Gearin G."/>
            <person name="Goldberg J."/>
            <person name="Griggs A."/>
            <person name="Gujja S."/>
            <person name="Hansen M."/>
            <person name="Heiman D."/>
            <person name="Howarth C."/>
            <person name="Larimer J."/>
            <person name="Lui A."/>
            <person name="MacDonald P.J.P."/>
            <person name="McCowen C."/>
            <person name="Montmayeur A."/>
            <person name="Murphy C."/>
            <person name="Neiman D."/>
            <person name="Pearson M."/>
            <person name="Priest M."/>
            <person name="Roberts A."/>
            <person name="Saif S."/>
            <person name="Shea T."/>
            <person name="Sisk P."/>
            <person name="Stolte C."/>
            <person name="Sykes S."/>
            <person name="Wortman J."/>
            <person name="Nusbaum C."/>
            <person name="Birren B."/>
        </authorList>
    </citation>
    <scope>NUCLEOTIDE SEQUENCE [LARGE SCALE GENOMIC DNA]</scope>
    <source>
        <strain evidence="3 4">ATCC 38327</strain>
    </source>
</reference>
<feature type="transmembrane region" description="Helical" evidence="2">
    <location>
        <begin position="373"/>
        <end position="396"/>
    </location>
</feature>
<dbReference type="PANTHER" id="PTHR47842">
    <property type="entry name" value="EXPRESSED PROTEIN"/>
    <property type="match status" value="1"/>
</dbReference>
<proteinExistence type="predicted"/>
<protein>
    <recommendedName>
        <fullName evidence="5">DUF676 domain-containing protein</fullName>
    </recommendedName>
</protein>
<keyword evidence="2" id="KW-0812">Transmembrane</keyword>
<dbReference type="Proteomes" id="UP000054350">
    <property type="component" value="Unassembled WGS sequence"/>
</dbReference>
<dbReference type="Gene3D" id="3.40.50.1820">
    <property type="entry name" value="alpha/beta hydrolase"/>
    <property type="match status" value="1"/>
</dbReference>